<protein>
    <recommendedName>
        <fullName evidence="2">Amine oxidase domain-containing protein</fullName>
    </recommendedName>
</protein>
<dbReference type="InterPro" id="IPR050281">
    <property type="entry name" value="Flavin_monoamine_oxidase"/>
</dbReference>
<dbReference type="PANTHER" id="PTHR10742:SF342">
    <property type="entry name" value="AMINE OXIDASE"/>
    <property type="match status" value="1"/>
</dbReference>
<feature type="chain" id="PRO_5043052181" description="Amine oxidase domain-containing protein" evidence="1">
    <location>
        <begin position="23"/>
        <end position="624"/>
    </location>
</feature>
<comment type="caution">
    <text evidence="3">The sequence shown here is derived from an EMBL/GenBank/DDBJ whole genome shotgun (WGS) entry which is preliminary data.</text>
</comment>
<feature type="signal peptide" evidence="1">
    <location>
        <begin position="1"/>
        <end position="22"/>
    </location>
</feature>
<reference evidence="3 4" key="1">
    <citation type="submission" date="2023-11" db="EMBL/GenBank/DDBJ databases">
        <title>Dfirmibasis_genome.</title>
        <authorList>
            <person name="Edelbroek B."/>
            <person name="Kjellin J."/>
            <person name="Jerlstrom-Hultqvist J."/>
            <person name="Soderbom F."/>
        </authorList>
    </citation>
    <scope>NUCLEOTIDE SEQUENCE [LARGE SCALE GENOMIC DNA]</scope>
    <source>
        <strain evidence="3 4">TNS-C-14</strain>
    </source>
</reference>
<organism evidence="3 4">
    <name type="scientific">Dictyostelium firmibasis</name>
    <dbReference type="NCBI Taxonomy" id="79012"/>
    <lineage>
        <taxon>Eukaryota</taxon>
        <taxon>Amoebozoa</taxon>
        <taxon>Evosea</taxon>
        <taxon>Eumycetozoa</taxon>
        <taxon>Dictyostelia</taxon>
        <taxon>Dictyosteliales</taxon>
        <taxon>Dictyosteliaceae</taxon>
        <taxon>Dictyostelium</taxon>
    </lineage>
</organism>
<dbReference type="Proteomes" id="UP001344447">
    <property type="component" value="Unassembled WGS sequence"/>
</dbReference>
<dbReference type="PANTHER" id="PTHR10742">
    <property type="entry name" value="FLAVIN MONOAMINE OXIDASE"/>
    <property type="match status" value="1"/>
</dbReference>
<keyword evidence="1" id="KW-0732">Signal</keyword>
<dbReference type="AlphaFoldDB" id="A0AAN7TXL0"/>
<evidence type="ECO:0000259" key="2">
    <source>
        <dbReference type="Pfam" id="PF01593"/>
    </source>
</evidence>
<evidence type="ECO:0000313" key="4">
    <source>
        <dbReference type="Proteomes" id="UP001344447"/>
    </source>
</evidence>
<dbReference type="InterPro" id="IPR002937">
    <property type="entry name" value="Amino_oxidase"/>
</dbReference>
<feature type="domain" description="Amine oxidase" evidence="2">
    <location>
        <begin position="78"/>
        <end position="573"/>
    </location>
</feature>
<dbReference type="GO" id="GO:0001716">
    <property type="term" value="F:L-amino-acid oxidase activity"/>
    <property type="evidence" value="ECO:0007669"/>
    <property type="project" value="TreeGrafter"/>
</dbReference>
<dbReference type="SUPFAM" id="SSF51905">
    <property type="entry name" value="FAD/NAD(P)-binding domain"/>
    <property type="match status" value="1"/>
</dbReference>
<evidence type="ECO:0000256" key="1">
    <source>
        <dbReference type="SAM" id="SignalP"/>
    </source>
</evidence>
<dbReference type="Pfam" id="PF01593">
    <property type="entry name" value="Amino_oxidase"/>
    <property type="match status" value="1"/>
</dbReference>
<evidence type="ECO:0000313" key="3">
    <source>
        <dbReference type="EMBL" id="KAK5577388.1"/>
    </source>
</evidence>
<dbReference type="Gene3D" id="3.50.50.60">
    <property type="entry name" value="FAD/NAD(P)-binding domain"/>
    <property type="match status" value="1"/>
</dbReference>
<dbReference type="EMBL" id="JAVFKY010000004">
    <property type="protein sequence ID" value="KAK5577388.1"/>
    <property type="molecule type" value="Genomic_DNA"/>
</dbReference>
<proteinExistence type="predicted"/>
<dbReference type="Gene3D" id="1.10.10.1620">
    <property type="match status" value="1"/>
</dbReference>
<accession>A0AAN7TXL0</accession>
<dbReference type="InterPro" id="IPR036188">
    <property type="entry name" value="FAD/NAD-bd_sf"/>
</dbReference>
<gene>
    <name evidence="3" type="ORF">RB653_002329</name>
</gene>
<name>A0AAN7TXL0_9MYCE</name>
<sequence>MYKQILFIFSILIFFNINSSFADSGELNKNVTESVTLKSLYTSYLMQNKTNDNNETSTTMNKSKNKDELNVGIIGGGIAGLYAAMIFDDLGIDYTILEASKERIGGRVYTHKFNDHKYSYSDMGAMRIPLTPLMDRIVSNKNYSLFSKLAKGGYKIPTVPFIMSANNEISYYNGVRYVKGQPVANPSDPFNYSDSNNGGPGTGIPDEYANRTIDSLINPVFYQFIYNLTVDFDNGFKQLLKYDSYSARDYLKTFYNYPHSVIDYIENLSTNTGRLDYSSITELLMTVFDFSGNDFICIDGGTSVITKSMSEIIKKKVEMGNLVTKITKSYNKKNGEIDGLNVHVSKDSIFGDGETETLKFKHVISTTTLPALQRIDTSDLKLPLKLKNAIRSLKYSGAIKLSINFKYRWWEDSEFMNGKPIRGGSSNTDLLVRQVVYPSYGINNGTKGISGTILASYTAGLESTRISSLIGKKDKERKLLNIVLSNLAEIHNVDFKKLKNLYKEHYFQSWENDEFSTGAFALFSTAQYTELFPSTAQSNVDGRFHLSGELTSVHHAWMIGAINSAYRSVDSILKNEGFDNLRLKLKENWGTIEEVESPNLDWYKYDPDLINHNNIQGKSIQRLF</sequence>
<dbReference type="Gene3D" id="3.90.660.10">
    <property type="match status" value="1"/>
</dbReference>
<dbReference type="GO" id="GO:0009063">
    <property type="term" value="P:amino acid catabolic process"/>
    <property type="evidence" value="ECO:0007669"/>
    <property type="project" value="TreeGrafter"/>
</dbReference>
<dbReference type="Gene3D" id="1.10.405.10">
    <property type="entry name" value="Guanine Nucleotide Dissociation Inhibitor, domain 1"/>
    <property type="match status" value="1"/>
</dbReference>
<keyword evidence="4" id="KW-1185">Reference proteome</keyword>
<dbReference type="SUPFAM" id="SSF54373">
    <property type="entry name" value="FAD-linked reductases, C-terminal domain"/>
    <property type="match status" value="1"/>
</dbReference>